<sequence>MTVNKKRWVVGIVVLLSLFVASDLFLWSSGKVGIFNTAKRVLSGASQVTLNGHTLSYQGKVDFIDIDAIEEYATSDEGIPLYKALHTPPSPPWIYVKHEHTTFFRYNIPKAPWKI</sequence>
<gene>
    <name evidence="1" type="ORF">J2W91_001885</name>
</gene>
<evidence type="ECO:0000313" key="1">
    <source>
        <dbReference type="EMBL" id="MDR6723433.1"/>
    </source>
</evidence>
<comment type="caution">
    <text evidence="1">The sequence shown here is derived from an EMBL/GenBank/DDBJ whole genome shotgun (WGS) entry which is preliminary data.</text>
</comment>
<reference evidence="1" key="1">
    <citation type="submission" date="2023-07" db="EMBL/GenBank/DDBJ databases">
        <title>Sorghum-associated microbial communities from plants grown in Nebraska, USA.</title>
        <authorList>
            <person name="Schachtman D."/>
        </authorList>
    </citation>
    <scope>NUCLEOTIDE SEQUENCE</scope>
    <source>
        <strain evidence="1">BE80</strain>
    </source>
</reference>
<organism evidence="1 2">
    <name type="scientific">Paenibacillus amylolyticus</name>
    <dbReference type="NCBI Taxonomy" id="1451"/>
    <lineage>
        <taxon>Bacteria</taxon>
        <taxon>Bacillati</taxon>
        <taxon>Bacillota</taxon>
        <taxon>Bacilli</taxon>
        <taxon>Bacillales</taxon>
        <taxon>Paenibacillaceae</taxon>
        <taxon>Paenibacillus</taxon>
    </lineage>
</organism>
<dbReference type="RefSeq" id="WP_310138553.1">
    <property type="nucleotide sequence ID" value="NZ_JAVDTR010000004.1"/>
</dbReference>
<dbReference type="EMBL" id="JAVDTR010000004">
    <property type="protein sequence ID" value="MDR6723433.1"/>
    <property type="molecule type" value="Genomic_DNA"/>
</dbReference>
<protein>
    <submittedName>
        <fullName evidence="1">Uncharacterized protein</fullName>
    </submittedName>
</protein>
<dbReference type="AlphaFoldDB" id="A0AAP5H2A9"/>
<accession>A0AAP5H2A9</accession>
<proteinExistence type="predicted"/>
<name>A0AAP5H2A9_PAEAM</name>
<dbReference type="Proteomes" id="UP001254832">
    <property type="component" value="Unassembled WGS sequence"/>
</dbReference>
<evidence type="ECO:0000313" key="2">
    <source>
        <dbReference type="Proteomes" id="UP001254832"/>
    </source>
</evidence>